<sequence>MKRGGGGVRVYISADMEGVTGLVDAEDVQLRGRDYERGREMMTEDVNAAVRGALAAGATHVLVNDAHSSMRNLLADRVHPEAVLVRGMPKPMGMLQDLDAGFDAVLCVGFHSRAGTLGVLSHSYMGHEIEDMWLDDRPVGEIGFAHATAAALGVPVVMLSGDDAACAEMAAWDDTVVTAPVKYALDRFAARLRPVAEARKAIEEAAAEGVSRAAALARPAVGGADTDAGAGAGAGADAGAGAGADAGAGAGAGGMTLAVRWQSSSVASQLVGIPGVTLRDARTVEVTGPAPQLFRLFGVFMRVASSVTGQHPYC</sequence>
<evidence type="ECO:0000313" key="1">
    <source>
        <dbReference type="EMBL" id="GAA2339158.1"/>
    </source>
</evidence>
<protein>
    <recommendedName>
        <fullName evidence="3">Peptidase M55</fullName>
    </recommendedName>
</protein>
<dbReference type="Proteomes" id="UP001500253">
    <property type="component" value="Unassembled WGS sequence"/>
</dbReference>
<evidence type="ECO:0008006" key="3">
    <source>
        <dbReference type="Google" id="ProtNLM"/>
    </source>
</evidence>
<dbReference type="CDD" id="cd08663">
    <property type="entry name" value="DAP_dppA_1"/>
    <property type="match status" value="1"/>
</dbReference>
<dbReference type="Pfam" id="PF04951">
    <property type="entry name" value="Peptidase_M55"/>
    <property type="match status" value="1"/>
</dbReference>
<evidence type="ECO:0000313" key="2">
    <source>
        <dbReference type="Proteomes" id="UP001500253"/>
    </source>
</evidence>
<reference evidence="2" key="1">
    <citation type="journal article" date="2019" name="Int. J. Syst. Evol. Microbiol.">
        <title>The Global Catalogue of Microorganisms (GCM) 10K type strain sequencing project: providing services to taxonomists for standard genome sequencing and annotation.</title>
        <authorList>
            <consortium name="The Broad Institute Genomics Platform"/>
            <consortium name="The Broad Institute Genome Sequencing Center for Infectious Disease"/>
            <person name="Wu L."/>
            <person name="Ma J."/>
        </authorList>
    </citation>
    <scope>NUCLEOTIDE SEQUENCE [LARGE SCALE GENOMIC DNA]</scope>
    <source>
        <strain evidence="2">JCM 4316</strain>
    </source>
</reference>
<dbReference type="PIRSF" id="PIRSF015853">
    <property type="entry name" value="Pep_DppA"/>
    <property type="match status" value="1"/>
</dbReference>
<dbReference type="InterPro" id="IPR027476">
    <property type="entry name" value="DppA_N"/>
</dbReference>
<proteinExistence type="predicted"/>
<keyword evidence="2" id="KW-1185">Reference proteome</keyword>
<dbReference type="InterPro" id="IPR036177">
    <property type="entry name" value="Peptidase_M55_sf"/>
</dbReference>
<accession>A0ABP5SY91</accession>
<dbReference type="InterPro" id="IPR007035">
    <property type="entry name" value="Peptidase_M55"/>
</dbReference>
<dbReference type="EMBL" id="BAAASD010000007">
    <property type="protein sequence ID" value="GAA2339158.1"/>
    <property type="molecule type" value="Genomic_DNA"/>
</dbReference>
<name>A0ABP5SY91_9ACTN</name>
<gene>
    <name evidence="1" type="ORF">GCM10010246_24870</name>
</gene>
<organism evidence="1 2">
    <name type="scientific">Streptomyces cuspidosporus</name>
    <dbReference type="NCBI Taxonomy" id="66882"/>
    <lineage>
        <taxon>Bacteria</taxon>
        <taxon>Bacillati</taxon>
        <taxon>Actinomycetota</taxon>
        <taxon>Actinomycetes</taxon>
        <taxon>Kitasatosporales</taxon>
        <taxon>Streptomycetaceae</taxon>
        <taxon>Streptomyces</taxon>
    </lineage>
</organism>
<dbReference type="SUPFAM" id="SSF63992">
    <property type="entry name" value="Dipeptide transport protein"/>
    <property type="match status" value="1"/>
</dbReference>
<dbReference type="Gene3D" id="3.40.50.10780">
    <property type="entry name" value="Dipeptide transport protein"/>
    <property type="match status" value="1"/>
</dbReference>
<comment type="caution">
    <text evidence="1">The sequence shown here is derived from an EMBL/GenBank/DDBJ whole genome shotgun (WGS) entry which is preliminary data.</text>
</comment>